<feature type="region of interest" description="Disordered" evidence="1">
    <location>
        <begin position="792"/>
        <end position="822"/>
    </location>
</feature>
<dbReference type="Proteomes" id="UP000694865">
    <property type="component" value="Unplaced"/>
</dbReference>
<feature type="compositionally biased region" description="Acidic residues" evidence="1">
    <location>
        <begin position="336"/>
        <end position="351"/>
    </location>
</feature>
<feature type="region of interest" description="Disordered" evidence="1">
    <location>
        <begin position="671"/>
        <end position="695"/>
    </location>
</feature>
<accession>A0ABM0MR34</accession>
<feature type="compositionally biased region" description="Basic and acidic residues" evidence="1">
    <location>
        <begin position="376"/>
        <end position="387"/>
    </location>
</feature>
<name>A0ABM0MR34_SACKO</name>
<reference evidence="3" key="1">
    <citation type="submission" date="2025-08" db="UniProtKB">
        <authorList>
            <consortium name="RefSeq"/>
        </authorList>
    </citation>
    <scope>IDENTIFICATION</scope>
    <source>
        <tissue evidence="3">Testes</tissue>
    </source>
</reference>
<feature type="compositionally biased region" description="Basic and acidic residues" evidence="1">
    <location>
        <begin position="433"/>
        <end position="450"/>
    </location>
</feature>
<feature type="compositionally biased region" description="Basic and acidic residues" evidence="1">
    <location>
        <begin position="84"/>
        <end position="93"/>
    </location>
</feature>
<feature type="compositionally biased region" description="Basic and acidic residues" evidence="1">
    <location>
        <begin position="796"/>
        <end position="822"/>
    </location>
</feature>
<sequence>MKFHSTKIDLSLKILREELVGLRASGDTLSRQVATMFRTFNEMKDSGALSDVSDVEFEYESDDDSQTTNPSSAGSLDDDFDYISEDRSRELRRASCPTNSLDSGYYSRSDSSYGRPMRPGSLYISPPISGEEDNYDSSIDIRSSSEDEYEPSHHHGRCACCPPSPTESVESVKSFCSSRSSSSSSLSESDDETDDTKRDNFFNFAETHSSGVAEKDNSESHGDVRAKNDSKQFESEEDAALWRRRRLSPVYENSPGHHEPKGGPFIPTLVFERKGEEEKRIKNDKVPLSPIVETSIDDVPPSPMSPILERKSSESADDSHDVSDTTEDESVKTEVEVDDISTDEIAPDEEPEIQRSKSVRELKAAFQAKSLTDTQQKSEPKEEKVKIKQKTENHVNLKGKIVISEKGVENRLEESHEPDRKQLATQVRELKRWWKDKQNTDEKSSNEKNTSKSLPRKINKVAPYSLIDNEGLNNPPRESEKKIDMKHSEEVRDKKEDYVPVEAVYSKIHHDRPTSVPRTAIVVPSAQSDDELLTPSRGRGRSRKKYINDTELQKEHLSPSERFLRSLSMDEGFQLMHPVRGMKKPSRTTITSKIKQRRTPAPQIANIISPDIDIPRDTGVLMQPVRSQVYRREHSCPPEMRIHDNRPKFLPFPRRYGIGRRWSLTPEELKQKEEVSPKRRHCVGSDPYAETHSAKEYPPARVCEPLAQTEQLSASKVVLSAKTNNVQNLFKELQQTEKSTDDAPSPKSAVPKGAKYGDFMFVKENRLKQMPDGSTKSSKCLKIVVKSVKKLPTSNDESKVESRDENANMPQGRDKGETSKTERVTTTFKTQIGNVDHSDKTKQIQLHARTTPLITREIPLTTVTTGYTPYITTDIPIVTRSIPILTTDNPVVTRHISTNSREIPITITQSPRVMQEINEDNAATFKTEIDTEEGGNVIVIRRVKHFQPKKSTSSVMTNLRIDVPSNTEIGNREFKIPLQIQQSSYGGQMNTQRLQSGRVKSTYRHTFGTS</sequence>
<feature type="compositionally biased region" description="Basic and acidic residues" evidence="1">
    <location>
        <begin position="276"/>
        <end position="285"/>
    </location>
</feature>
<feature type="compositionally biased region" description="Low complexity" evidence="1">
    <location>
        <begin position="102"/>
        <end position="115"/>
    </location>
</feature>
<feature type="compositionally biased region" description="Low complexity" evidence="1">
    <location>
        <begin position="177"/>
        <end position="187"/>
    </location>
</feature>
<feature type="region of interest" description="Disordered" evidence="1">
    <location>
        <begin position="177"/>
        <end position="241"/>
    </location>
</feature>
<dbReference type="GeneID" id="102801801"/>
<feature type="region of interest" description="Disordered" evidence="1">
    <location>
        <begin position="276"/>
        <end position="387"/>
    </location>
</feature>
<evidence type="ECO:0000313" key="2">
    <source>
        <dbReference type="Proteomes" id="UP000694865"/>
    </source>
</evidence>
<feature type="compositionally biased region" description="Basic and acidic residues" evidence="1">
    <location>
        <begin position="308"/>
        <end position="335"/>
    </location>
</feature>
<organism evidence="2 3">
    <name type="scientific">Saccoglossus kowalevskii</name>
    <name type="common">Acorn worm</name>
    <dbReference type="NCBI Taxonomy" id="10224"/>
    <lineage>
        <taxon>Eukaryota</taxon>
        <taxon>Metazoa</taxon>
        <taxon>Hemichordata</taxon>
        <taxon>Enteropneusta</taxon>
        <taxon>Harrimaniidae</taxon>
        <taxon>Saccoglossus</taxon>
    </lineage>
</organism>
<feature type="region of interest" description="Disordered" evidence="1">
    <location>
        <begin position="57"/>
        <end position="163"/>
    </location>
</feature>
<feature type="region of interest" description="Disordered" evidence="1">
    <location>
        <begin position="433"/>
        <end position="494"/>
    </location>
</feature>
<feature type="compositionally biased region" description="Basic and acidic residues" evidence="1">
    <location>
        <begin position="477"/>
        <end position="494"/>
    </location>
</feature>
<keyword evidence="2" id="KW-1185">Reference proteome</keyword>
<feature type="compositionally biased region" description="Basic and acidic residues" evidence="1">
    <location>
        <begin position="213"/>
        <end position="234"/>
    </location>
</feature>
<evidence type="ECO:0000256" key="1">
    <source>
        <dbReference type="SAM" id="MobiDB-lite"/>
    </source>
</evidence>
<gene>
    <name evidence="3" type="primary">LOC102801801</name>
</gene>
<dbReference type="RefSeq" id="XP_006822475.1">
    <property type="nucleotide sequence ID" value="XM_006822412.1"/>
</dbReference>
<proteinExistence type="predicted"/>
<feature type="compositionally biased region" description="Basic and acidic residues" evidence="1">
    <location>
        <begin position="352"/>
        <end position="363"/>
    </location>
</feature>
<protein>
    <submittedName>
        <fullName evidence="3">Enolase-phosphatase E1-like</fullName>
    </submittedName>
</protein>
<evidence type="ECO:0000313" key="3">
    <source>
        <dbReference type="RefSeq" id="XP_006822475.1"/>
    </source>
</evidence>